<evidence type="ECO:0000313" key="4">
    <source>
        <dbReference type="Proteomes" id="UP000821866"/>
    </source>
</evidence>
<comment type="caution">
    <text evidence="3">The sequence shown here is derived from an EMBL/GenBank/DDBJ whole genome shotgun (WGS) entry which is preliminary data.</text>
</comment>
<organism evidence="3 4">
    <name type="scientific">Rhipicephalus microplus</name>
    <name type="common">Cattle tick</name>
    <name type="synonym">Boophilus microplus</name>
    <dbReference type="NCBI Taxonomy" id="6941"/>
    <lineage>
        <taxon>Eukaryota</taxon>
        <taxon>Metazoa</taxon>
        <taxon>Ecdysozoa</taxon>
        <taxon>Arthropoda</taxon>
        <taxon>Chelicerata</taxon>
        <taxon>Arachnida</taxon>
        <taxon>Acari</taxon>
        <taxon>Parasitiformes</taxon>
        <taxon>Ixodida</taxon>
        <taxon>Ixodoidea</taxon>
        <taxon>Ixodidae</taxon>
        <taxon>Rhipicephalinae</taxon>
        <taxon>Rhipicephalus</taxon>
        <taxon>Boophilus</taxon>
    </lineage>
</organism>
<name>A0A9J6DK59_RHIMP</name>
<keyword evidence="4" id="KW-1185">Reference proteome</keyword>
<feature type="chain" id="PRO_5039949646" evidence="2">
    <location>
        <begin position="21"/>
        <end position="205"/>
    </location>
</feature>
<gene>
    <name evidence="3" type="ORF">HPB51_025069</name>
</gene>
<proteinExistence type="predicted"/>
<protein>
    <submittedName>
        <fullName evidence="3">Uncharacterized protein</fullName>
    </submittedName>
</protein>
<feature type="compositionally biased region" description="Low complexity" evidence="1">
    <location>
        <begin position="54"/>
        <end position="64"/>
    </location>
</feature>
<feature type="region of interest" description="Disordered" evidence="1">
    <location>
        <begin position="50"/>
        <end position="77"/>
    </location>
</feature>
<reference evidence="3" key="2">
    <citation type="submission" date="2021-09" db="EMBL/GenBank/DDBJ databases">
        <authorList>
            <person name="Jia N."/>
            <person name="Wang J."/>
            <person name="Shi W."/>
            <person name="Du L."/>
            <person name="Sun Y."/>
            <person name="Zhan W."/>
            <person name="Jiang J."/>
            <person name="Wang Q."/>
            <person name="Zhang B."/>
            <person name="Ji P."/>
            <person name="Sakyi L.B."/>
            <person name="Cui X."/>
            <person name="Yuan T."/>
            <person name="Jiang B."/>
            <person name="Yang W."/>
            <person name="Lam T.T.-Y."/>
            <person name="Chang Q."/>
            <person name="Ding S."/>
            <person name="Wang X."/>
            <person name="Zhu J."/>
            <person name="Ruan X."/>
            <person name="Zhao L."/>
            <person name="Wei J."/>
            <person name="Que T."/>
            <person name="Du C."/>
            <person name="Cheng J."/>
            <person name="Dai P."/>
            <person name="Han X."/>
            <person name="Huang E."/>
            <person name="Gao Y."/>
            <person name="Liu J."/>
            <person name="Shao H."/>
            <person name="Ye R."/>
            <person name="Li L."/>
            <person name="Wei W."/>
            <person name="Wang X."/>
            <person name="Wang C."/>
            <person name="Huo Q."/>
            <person name="Li W."/>
            <person name="Guo W."/>
            <person name="Chen H."/>
            <person name="Chen S."/>
            <person name="Zhou L."/>
            <person name="Zhou L."/>
            <person name="Ni X."/>
            <person name="Tian J."/>
            <person name="Zhou Y."/>
            <person name="Sheng Y."/>
            <person name="Liu T."/>
            <person name="Pan Y."/>
            <person name="Xia L."/>
            <person name="Li J."/>
            <person name="Zhao F."/>
            <person name="Cao W."/>
        </authorList>
    </citation>
    <scope>NUCLEOTIDE SEQUENCE</scope>
    <source>
        <strain evidence="3">Rmic-2018</strain>
        <tissue evidence="3">Larvae</tissue>
    </source>
</reference>
<evidence type="ECO:0000313" key="3">
    <source>
        <dbReference type="EMBL" id="KAH8022506.1"/>
    </source>
</evidence>
<evidence type="ECO:0000256" key="1">
    <source>
        <dbReference type="SAM" id="MobiDB-lite"/>
    </source>
</evidence>
<dbReference type="EMBL" id="JABSTU010000009">
    <property type="protein sequence ID" value="KAH8022506.1"/>
    <property type="molecule type" value="Genomic_DNA"/>
</dbReference>
<evidence type="ECO:0000256" key="2">
    <source>
        <dbReference type="SAM" id="SignalP"/>
    </source>
</evidence>
<dbReference type="AlphaFoldDB" id="A0A9J6DK59"/>
<dbReference type="Proteomes" id="UP000821866">
    <property type="component" value="Chromosome 7"/>
</dbReference>
<accession>A0A9J6DK59</accession>
<keyword evidence="2" id="KW-0732">Signal</keyword>
<feature type="signal peptide" evidence="2">
    <location>
        <begin position="1"/>
        <end position="20"/>
    </location>
</feature>
<sequence length="205" mass="20197">MTSFAPIALLFAGTLSLVVGMVGVGASIASTGGLGGGGLIGPSHTRSEGYPNLGAPVSPGASFPGGPPSAPSGFPSSATFSSSRSSYGSSGYGEFSGPSGVGYGGYYGDGESSYGGHYSSQGYGSGYDFGYGSDAYGGSAFKVTRIWKALLVTNANARLPLRPSSAVTGSVAIKDDAREIYGSHDTASCPSGDGTSAVALRRLAG</sequence>
<reference evidence="3" key="1">
    <citation type="journal article" date="2020" name="Cell">
        <title>Large-Scale Comparative Analyses of Tick Genomes Elucidate Their Genetic Diversity and Vector Capacities.</title>
        <authorList>
            <consortium name="Tick Genome and Microbiome Consortium (TIGMIC)"/>
            <person name="Jia N."/>
            <person name="Wang J."/>
            <person name="Shi W."/>
            <person name="Du L."/>
            <person name="Sun Y."/>
            <person name="Zhan W."/>
            <person name="Jiang J.F."/>
            <person name="Wang Q."/>
            <person name="Zhang B."/>
            <person name="Ji P."/>
            <person name="Bell-Sakyi L."/>
            <person name="Cui X.M."/>
            <person name="Yuan T.T."/>
            <person name="Jiang B.G."/>
            <person name="Yang W.F."/>
            <person name="Lam T.T."/>
            <person name="Chang Q.C."/>
            <person name="Ding S.J."/>
            <person name="Wang X.J."/>
            <person name="Zhu J.G."/>
            <person name="Ruan X.D."/>
            <person name="Zhao L."/>
            <person name="Wei J.T."/>
            <person name="Ye R.Z."/>
            <person name="Que T.C."/>
            <person name="Du C.H."/>
            <person name="Zhou Y.H."/>
            <person name="Cheng J.X."/>
            <person name="Dai P.F."/>
            <person name="Guo W.B."/>
            <person name="Han X.H."/>
            <person name="Huang E.J."/>
            <person name="Li L.F."/>
            <person name="Wei W."/>
            <person name="Gao Y.C."/>
            <person name="Liu J.Z."/>
            <person name="Shao H.Z."/>
            <person name="Wang X."/>
            <person name="Wang C.C."/>
            <person name="Yang T.C."/>
            <person name="Huo Q.B."/>
            <person name="Li W."/>
            <person name="Chen H.Y."/>
            <person name="Chen S.E."/>
            <person name="Zhou L.G."/>
            <person name="Ni X.B."/>
            <person name="Tian J.H."/>
            <person name="Sheng Y."/>
            <person name="Liu T."/>
            <person name="Pan Y.S."/>
            <person name="Xia L.Y."/>
            <person name="Li J."/>
            <person name="Zhao F."/>
            <person name="Cao W.C."/>
        </authorList>
    </citation>
    <scope>NUCLEOTIDE SEQUENCE</scope>
    <source>
        <strain evidence="3">Rmic-2018</strain>
    </source>
</reference>